<dbReference type="AlphaFoldDB" id="A0A7I8KDE2"/>
<evidence type="ECO:0000313" key="1">
    <source>
        <dbReference type="EMBL" id="CAA7395693.1"/>
    </source>
</evidence>
<evidence type="ECO:0000313" key="2">
    <source>
        <dbReference type="Proteomes" id="UP000663760"/>
    </source>
</evidence>
<sequence>MLLKIIIKKDVKNIKLVKRLYLIYDKTKEHSNKSKLDDERERLNVVNVIWSFILKSAQQEEALRHIWYALKRWRLVSRQIVLFPTTTCSSINRR</sequence>
<keyword evidence="2" id="KW-1185">Reference proteome</keyword>
<proteinExistence type="predicted"/>
<gene>
    <name evidence="1" type="ORF">SI8410_05006356</name>
</gene>
<protein>
    <submittedName>
        <fullName evidence="1">Uncharacterized protein</fullName>
    </submittedName>
</protein>
<reference evidence="1" key="1">
    <citation type="submission" date="2020-02" db="EMBL/GenBank/DDBJ databases">
        <authorList>
            <person name="Scholz U."/>
            <person name="Mascher M."/>
            <person name="Fiebig A."/>
        </authorList>
    </citation>
    <scope>NUCLEOTIDE SEQUENCE</scope>
</reference>
<dbReference type="Proteomes" id="UP000663760">
    <property type="component" value="Chromosome 5"/>
</dbReference>
<name>A0A7I8KDE2_SPIIN</name>
<dbReference type="EMBL" id="LR746268">
    <property type="protein sequence ID" value="CAA7395693.1"/>
    <property type="molecule type" value="Genomic_DNA"/>
</dbReference>
<organism evidence="1 2">
    <name type="scientific">Spirodela intermedia</name>
    <name type="common">Intermediate duckweed</name>
    <dbReference type="NCBI Taxonomy" id="51605"/>
    <lineage>
        <taxon>Eukaryota</taxon>
        <taxon>Viridiplantae</taxon>
        <taxon>Streptophyta</taxon>
        <taxon>Embryophyta</taxon>
        <taxon>Tracheophyta</taxon>
        <taxon>Spermatophyta</taxon>
        <taxon>Magnoliopsida</taxon>
        <taxon>Liliopsida</taxon>
        <taxon>Araceae</taxon>
        <taxon>Lemnoideae</taxon>
        <taxon>Spirodela</taxon>
    </lineage>
</organism>
<accession>A0A7I8KDE2</accession>